<protein>
    <submittedName>
        <fullName evidence="1">Transcriptional regulator, AbiEi antitoxin, Type IV TA system</fullName>
    </submittedName>
</protein>
<dbReference type="InterPro" id="IPR019238">
    <property type="entry name" value="AbiEi_2"/>
</dbReference>
<dbReference type="AlphaFoldDB" id="A0A2H1JJJ9"/>
<dbReference type="RefSeq" id="WP_101546471.1">
    <property type="nucleotide sequence ID" value="NZ_FXYX01000014.1"/>
</dbReference>
<organism evidence="1 2">
    <name type="scientific">Brevibacterium iodinum ATCC 49514</name>
    <dbReference type="NCBI Taxonomy" id="1255616"/>
    <lineage>
        <taxon>Bacteria</taxon>
        <taxon>Bacillati</taxon>
        <taxon>Actinomycetota</taxon>
        <taxon>Actinomycetes</taxon>
        <taxon>Micrococcales</taxon>
        <taxon>Brevibacteriaceae</taxon>
        <taxon>Brevibacterium</taxon>
    </lineage>
</organism>
<evidence type="ECO:0000313" key="1">
    <source>
        <dbReference type="EMBL" id="SMX87715.1"/>
    </source>
</evidence>
<dbReference type="EMBL" id="FXYX01000014">
    <property type="protein sequence ID" value="SMX87715.1"/>
    <property type="molecule type" value="Genomic_DNA"/>
</dbReference>
<proteinExistence type="predicted"/>
<dbReference type="Pfam" id="PF09952">
    <property type="entry name" value="AbiEi_2"/>
    <property type="match status" value="1"/>
</dbReference>
<dbReference type="Proteomes" id="UP000234382">
    <property type="component" value="Unassembled WGS sequence"/>
</dbReference>
<name>A0A2H1JJJ9_9MICO</name>
<gene>
    <name evidence="1" type="ORF">BI49514_02068</name>
</gene>
<sequence>MPVDVADLLHELDFTIAEGRTSLSWQLRAPTGEIYDVEMTAPVDRVTAHVARNVRNHPDAAAWPVLVGESATNGVVADARAGRLNLLTESPLQLIINGTAHTLNRPQASPRPRPTPLRPAWYRWGVERQLLTATTPLRQAALADLLGTSQQTISNAARTLGDLVADRGSGLEAVDRRSLLHHWAGEYPGAGGQEFGWYSLDTAVEQTHKAADIATLLDADPLISGDVAADELAPWKLPTRGRIYITAPVDLTDDGFIPSPIDEATLVTCVPKDPTVWRSASASSRHERKLADTALVYWDVCTGGDADSDEAADQLEDYIVKGHS</sequence>
<evidence type="ECO:0000313" key="2">
    <source>
        <dbReference type="Proteomes" id="UP000234382"/>
    </source>
</evidence>
<reference evidence="2" key="1">
    <citation type="submission" date="2017-03" db="EMBL/GenBank/DDBJ databases">
        <authorList>
            <person name="Monnet C."/>
        </authorList>
    </citation>
    <scope>NUCLEOTIDE SEQUENCE [LARGE SCALE GENOMIC DNA]</scope>
    <source>
        <strain evidence="2">ATCC 49514</strain>
    </source>
</reference>
<keyword evidence="2" id="KW-1185">Reference proteome</keyword>
<accession>A0A2H1JJJ9</accession>